<feature type="domain" description="Reverse transcriptase" evidence="14">
    <location>
        <begin position="413"/>
        <end position="590"/>
    </location>
</feature>
<dbReference type="SUPFAM" id="SSF50630">
    <property type="entry name" value="Acid proteases"/>
    <property type="match status" value="1"/>
</dbReference>
<dbReference type="InterPro" id="IPR041577">
    <property type="entry name" value="RT_RNaseH_2"/>
</dbReference>
<dbReference type="Pfam" id="PF23055">
    <property type="entry name" value="DUF7041"/>
    <property type="match status" value="1"/>
</dbReference>
<evidence type="ECO:0000256" key="4">
    <source>
        <dbReference type="ARBA" id="ARBA00022722"/>
    </source>
</evidence>
<dbReference type="SUPFAM" id="SSF53098">
    <property type="entry name" value="Ribonuclease H-like"/>
    <property type="match status" value="1"/>
</dbReference>
<dbReference type="InterPro" id="IPR001584">
    <property type="entry name" value="Integrase_cat-core"/>
</dbReference>
<dbReference type="PROSITE" id="PS00141">
    <property type="entry name" value="ASP_PROTEASE"/>
    <property type="match status" value="1"/>
</dbReference>
<evidence type="ECO:0000256" key="5">
    <source>
        <dbReference type="ARBA" id="ARBA00022759"/>
    </source>
</evidence>
<dbReference type="GO" id="GO:0015074">
    <property type="term" value="P:DNA integration"/>
    <property type="evidence" value="ECO:0007669"/>
    <property type="project" value="UniProtKB-KW"/>
</dbReference>
<dbReference type="AlphaFoldDB" id="A0AAE0ZLK4"/>
<dbReference type="EMBL" id="JAWDGP010003691">
    <property type="protein sequence ID" value="KAK3771713.1"/>
    <property type="molecule type" value="Genomic_DNA"/>
</dbReference>
<dbReference type="InterPro" id="IPR043502">
    <property type="entry name" value="DNA/RNA_pol_sf"/>
</dbReference>
<evidence type="ECO:0000313" key="17">
    <source>
        <dbReference type="Proteomes" id="UP001283361"/>
    </source>
</evidence>
<keyword evidence="17" id="KW-1185">Reference proteome</keyword>
<dbReference type="CDD" id="cd01647">
    <property type="entry name" value="RT_LTR"/>
    <property type="match status" value="1"/>
</dbReference>
<keyword evidence="4" id="KW-0540">Nuclease</keyword>
<dbReference type="InterPro" id="IPR012337">
    <property type="entry name" value="RNaseH-like_sf"/>
</dbReference>
<dbReference type="Pfam" id="PF00078">
    <property type="entry name" value="RVT_1"/>
    <property type="match status" value="1"/>
</dbReference>
<evidence type="ECO:0000259" key="14">
    <source>
        <dbReference type="PROSITE" id="PS50878"/>
    </source>
</evidence>
<evidence type="ECO:0000256" key="7">
    <source>
        <dbReference type="ARBA" id="ARBA00022842"/>
    </source>
</evidence>
<dbReference type="GO" id="GO:0003964">
    <property type="term" value="F:RNA-directed DNA polymerase activity"/>
    <property type="evidence" value="ECO:0007669"/>
    <property type="project" value="UniProtKB-KW"/>
</dbReference>
<dbReference type="FunFam" id="3.30.70.270:FF:000020">
    <property type="entry name" value="Transposon Tf2-6 polyprotein-like Protein"/>
    <property type="match status" value="1"/>
</dbReference>
<keyword evidence="6" id="KW-0378">Hydrolase</keyword>
<keyword evidence="9" id="KW-0229">DNA integration</keyword>
<reference evidence="16" key="1">
    <citation type="journal article" date="2023" name="G3 (Bethesda)">
        <title>A reference genome for the long-term kleptoplast-retaining sea slug Elysia crispata morphotype clarki.</title>
        <authorList>
            <person name="Eastman K.E."/>
            <person name="Pendleton A.L."/>
            <person name="Shaikh M.A."/>
            <person name="Suttiyut T."/>
            <person name="Ogas R."/>
            <person name="Tomko P."/>
            <person name="Gavelis G."/>
            <person name="Widhalm J.R."/>
            <person name="Wisecaver J.H."/>
        </authorList>
    </citation>
    <scope>NUCLEOTIDE SEQUENCE</scope>
    <source>
        <strain evidence="16">ECLA1</strain>
    </source>
</reference>
<dbReference type="InterPro" id="IPR041588">
    <property type="entry name" value="Integrase_H2C2"/>
</dbReference>
<evidence type="ECO:0000256" key="11">
    <source>
        <dbReference type="ARBA" id="ARBA00023268"/>
    </source>
</evidence>
<gene>
    <name evidence="16" type="ORF">RRG08_035769</name>
</gene>
<keyword evidence="7" id="KW-0460">Magnesium</keyword>
<feature type="domain" description="Peptidase A2" evidence="13">
    <location>
        <begin position="237"/>
        <end position="309"/>
    </location>
</feature>
<keyword evidence="2" id="KW-0808">Transferase</keyword>
<dbReference type="InterPro" id="IPR001969">
    <property type="entry name" value="Aspartic_peptidase_AS"/>
</dbReference>
<dbReference type="InterPro" id="IPR021109">
    <property type="entry name" value="Peptidase_aspartic_dom_sf"/>
</dbReference>
<dbReference type="PROSITE" id="PS50994">
    <property type="entry name" value="INTEGRASE"/>
    <property type="match status" value="1"/>
</dbReference>
<dbReference type="GO" id="GO:0004190">
    <property type="term" value="F:aspartic-type endopeptidase activity"/>
    <property type="evidence" value="ECO:0007669"/>
    <property type="project" value="InterPro"/>
</dbReference>
<protein>
    <recommendedName>
        <fullName evidence="18">Reverse transcriptase</fullName>
    </recommendedName>
</protein>
<evidence type="ECO:0000259" key="13">
    <source>
        <dbReference type="PROSITE" id="PS50175"/>
    </source>
</evidence>
<evidence type="ECO:0000256" key="2">
    <source>
        <dbReference type="ARBA" id="ARBA00022679"/>
    </source>
</evidence>
<keyword evidence="5" id="KW-0255">Endonuclease</keyword>
<dbReference type="PROSITE" id="PS50878">
    <property type="entry name" value="RT_POL"/>
    <property type="match status" value="1"/>
</dbReference>
<dbReference type="GO" id="GO:0003723">
    <property type="term" value="F:RNA binding"/>
    <property type="evidence" value="ECO:0007669"/>
    <property type="project" value="UniProtKB-KW"/>
</dbReference>
<evidence type="ECO:0000256" key="9">
    <source>
        <dbReference type="ARBA" id="ARBA00022908"/>
    </source>
</evidence>
<keyword evidence="1" id="KW-0645">Protease</keyword>
<name>A0AAE0ZLK4_9GAST</name>
<evidence type="ECO:0000256" key="1">
    <source>
        <dbReference type="ARBA" id="ARBA00022670"/>
    </source>
</evidence>
<dbReference type="InterPro" id="IPR000477">
    <property type="entry name" value="RT_dom"/>
</dbReference>
<keyword evidence="3" id="KW-0548">Nucleotidyltransferase</keyword>
<dbReference type="InterPro" id="IPR043128">
    <property type="entry name" value="Rev_trsase/Diguanyl_cyclase"/>
</dbReference>
<comment type="caution">
    <text evidence="16">The sequence shown here is derived from an EMBL/GenBank/DDBJ whole genome shotgun (WGS) entry which is preliminary data.</text>
</comment>
<dbReference type="InterPro" id="IPR055469">
    <property type="entry name" value="DUF7041"/>
</dbReference>
<dbReference type="Pfam" id="PF17921">
    <property type="entry name" value="Integrase_H2C2"/>
    <property type="match status" value="1"/>
</dbReference>
<dbReference type="InterPro" id="IPR036397">
    <property type="entry name" value="RNaseH_sf"/>
</dbReference>
<dbReference type="InterPro" id="IPR050951">
    <property type="entry name" value="Retrovirus_Pol_polyprotein"/>
</dbReference>
<evidence type="ECO:0000256" key="8">
    <source>
        <dbReference type="ARBA" id="ARBA00022884"/>
    </source>
</evidence>
<dbReference type="PROSITE" id="PS50175">
    <property type="entry name" value="ASP_PROT_RETROV"/>
    <property type="match status" value="1"/>
</dbReference>
<dbReference type="InterPro" id="IPR001995">
    <property type="entry name" value="Peptidase_A2_cat"/>
</dbReference>
<feature type="region of interest" description="Disordered" evidence="12">
    <location>
        <begin position="1130"/>
        <end position="1150"/>
    </location>
</feature>
<dbReference type="Gene3D" id="3.30.420.10">
    <property type="entry name" value="Ribonuclease H-like superfamily/Ribonuclease H"/>
    <property type="match status" value="1"/>
</dbReference>
<dbReference type="GO" id="GO:0004519">
    <property type="term" value="F:endonuclease activity"/>
    <property type="evidence" value="ECO:0007669"/>
    <property type="project" value="UniProtKB-KW"/>
</dbReference>
<evidence type="ECO:0000256" key="3">
    <source>
        <dbReference type="ARBA" id="ARBA00022695"/>
    </source>
</evidence>
<dbReference type="PANTHER" id="PTHR37984:SF5">
    <property type="entry name" value="PROTEIN NYNRIN-LIKE"/>
    <property type="match status" value="1"/>
</dbReference>
<sequence length="1150" mass="129463">MAVESVALKLPTFWLSSPSAWFAQAEAQFALKSISQDETKYYHVVASLDTTTATRAFSIITNPPTTNKYPVIKSFLTSAFGLGEEERASALLGLRGLGDSKPSELMDKMLSLLGEHKPCFLFRHIFMQQLPDHVRIPLASSTTSDYRELAQEADRLCSAGNLSLNTASLRCEKIDALPEVDSVCWYHRRFSAAAQKCSPTCKEQAKFKKKHQGNARASASVGPRDPQLFITDTKSGRRFLVDTGAQVSVVPATWFDKRSGETGPPLQAANGTHISTYGSRNVPLYFNNRLYQACLIIADVKRPLLGADFCRQHNLLVDLRGQRLIEADTYLSSPCSVSKTPVNELAPVEVEENKFRKILHEFPDILRPTFSSADVKHGVRHFVRTTGAPIHARARRLAPDKLAVAKREFLEMEHMGIIRKSNSPWASPLHIVPKPNGGWCPCGDYRRLNDATTPDRYTIPHIQDFSAKLSSKVIFSKIDLVRGYHQIPMHPDDIAKTAIITPFGLYEFLRMPFGLKNAAQAFQRLMDTVLQDVNCAFVYLDDILVASSSEEEHMLDLRTICRRLQDFGLVVRLEKCIFGQKSIEFLGHQVSESGSIPLPSKVRAIENFPRLHNVKGLQEFLGMINFYHRFIPHAAALLRPLYSALKKSKPHQIIDWTNDMCESFSSSKAALADATMLRHPKPGASITLTSDASDQAVGAVLEQYVDGFWQPLAFFSKQLRPPEQNFSTFNRELLALYLAIRHFKYFLEGRSFTMFTDHKPLVGAMSKASDLWTARQQRHLAHISEFSTDIRHISGKDNVVADYLSRNTTGTNTLDNVVLGIDYAAMARAQTQDTDVQAFQTAITGLTIRPIQIHNSGPVLLCDVSLGHPRPIVPRTFQRQVFEAIHNLAHPGRKSTVKLVANKFVWHGVKKQFTSALWNEVANKLGIQVHRTTAYHPQSNGLVERFHRTLKAALKARLQGPRWTDELPWVLLGLRTVPKEDLDTSSAELVYGEPLTVPGEFVNPNSRFHSSNNLFHSLAERFAPIPTSHHGLSTPSIPPSLKNARFVFVRRDCHRGPLQRPYDGPYRVITPGPKTFRVMIGRREEVISIDRLKPAHVDLTQPVLVAQPRRRGRPHITQNQELFTDRYAPLQSNQETTRSERHVRLPLRFQ</sequence>
<dbReference type="CDD" id="cd09274">
    <property type="entry name" value="RNase_HI_RT_Ty3"/>
    <property type="match status" value="1"/>
</dbReference>
<proteinExistence type="predicted"/>
<evidence type="ECO:0008006" key="18">
    <source>
        <dbReference type="Google" id="ProtNLM"/>
    </source>
</evidence>
<dbReference type="PANTHER" id="PTHR37984">
    <property type="entry name" value="PROTEIN CBG26694"/>
    <property type="match status" value="1"/>
</dbReference>
<dbReference type="SUPFAM" id="SSF56672">
    <property type="entry name" value="DNA/RNA polymerases"/>
    <property type="match status" value="1"/>
</dbReference>
<dbReference type="Gene3D" id="2.40.70.10">
    <property type="entry name" value="Acid Proteases"/>
    <property type="match status" value="1"/>
</dbReference>
<organism evidence="16 17">
    <name type="scientific">Elysia crispata</name>
    <name type="common">lettuce slug</name>
    <dbReference type="NCBI Taxonomy" id="231223"/>
    <lineage>
        <taxon>Eukaryota</taxon>
        <taxon>Metazoa</taxon>
        <taxon>Spiralia</taxon>
        <taxon>Lophotrochozoa</taxon>
        <taxon>Mollusca</taxon>
        <taxon>Gastropoda</taxon>
        <taxon>Heterobranchia</taxon>
        <taxon>Euthyneura</taxon>
        <taxon>Panpulmonata</taxon>
        <taxon>Sacoglossa</taxon>
        <taxon>Placobranchoidea</taxon>
        <taxon>Plakobranchidae</taxon>
        <taxon>Elysia</taxon>
    </lineage>
</organism>
<keyword evidence="11" id="KW-0511">Multifunctional enzyme</keyword>
<dbReference type="Proteomes" id="UP001283361">
    <property type="component" value="Unassembled WGS sequence"/>
</dbReference>
<dbReference type="FunFam" id="3.10.10.10:FF:000007">
    <property type="entry name" value="Retrovirus-related Pol polyprotein from transposon 17.6-like Protein"/>
    <property type="match status" value="1"/>
</dbReference>
<evidence type="ECO:0000256" key="10">
    <source>
        <dbReference type="ARBA" id="ARBA00022918"/>
    </source>
</evidence>
<feature type="domain" description="Integrase catalytic" evidence="15">
    <location>
        <begin position="911"/>
        <end position="1012"/>
    </location>
</feature>
<evidence type="ECO:0000259" key="15">
    <source>
        <dbReference type="PROSITE" id="PS50994"/>
    </source>
</evidence>
<dbReference type="Gene3D" id="1.10.340.70">
    <property type="match status" value="1"/>
</dbReference>
<dbReference type="GO" id="GO:0006508">
    <property type="term" value="P:proteolysis"/>
    <property type="evidence" value="ECO:0007669"/>
    <property type="project" value="UniProtKB-KW"/>
</dbReference>
<dbReference type="Gene3D" id="3.30.70.270">
    <property type="match status" value="2"/>
</dbReference>
<accession>A0AAE0ZLK4</accession>
<dbReference type="Gene3D" id="3.10.10.10">
    <property type="entry name" value="HIV Type 1 Reverse Transcriptase, subunit A, domain 1"/>
    <property type="match status" value="1"/>
</dbReference>
<keyword evidence="8" id="KW-0694">RNA-binding</keyword>
<evidence type="ECO:0000313" key="16">
    <source>
        <dbReference type="EMBL" id="KAK3771713.1"/>
    </source>
</evidence>
<keyword evidence="10" id="KW-0695">RNA-directed DNA polymerase</keyword>
<evidence type="ECO:0000256" key="6">
    <source>
        <dbReference type="ARBA" id="ARBA00022801"/>
    </source>
</evidence>
<evidence type="ECO:0000256" key="12">
    <source>
        <dbReference type="SAM" id="MobiDB-lite"/>
    </source>
</evidence>
<dbReference type="Pfam" id="PF17919">
    <property type="entry name" value="RT_RNaseH_2"/>
    <property type="match status" value="1"/>
</dbReference>